<accession>A0A7N4NKP7</accession>
<evidence type="ECO:0000313" key="3">
    <source>
        <dbReference type="Proteomes" id="UP000007648"/>
    </source>
</evidence>
<evidence type="ECO:0000256" key="1">
    <source>
        <dbReference type="SAM" id="MobiDB-lite"/>
    </source>
</evidence>
<dbReference type="Ensembl" id="ENSSHAT00000024137.1">
    <property type="protein sequence ID" value="ENSSHAP00000024589.1"/>
    <property type="gene ID" value="ENSSHAG00000028310.1"/>
</dbReference>
<reference evidence="2 3" key="1">
    <citation type="journal article" date="2011" name="Proc. Natl. Acad. Sci. U.S.A.">
        <title>Genetic diversity and population structure of the endangered marsupial Sarcophilus harrisii (Tasmanian devil).</title>
        <authorList>
            <person name="Miller W."/>
            <person name="Hayes V.M."/>
            <person name="Ratan A."/>
            <person name="Petersen D.C."/>
            <person name="Wittekindt N.E."/>
            <person name="Miller J."/>
            <person name="Walenz B."/>
            <person name="Knight J."/>
            <person name="Qi J."/>
            <person name="Zhao F."/>
            <person name="Wang Q."/>
            <person name="Bedoya-Reina O.C."/>
            <person name="Katiyar N."/>
            <person name="Tomsho L.P."/>
            <person name="Kasson L.M."/>
            <person name="Hardie R.A."/>
            <person name="Woodbridge P."/>
            <person name="Tindall E.A."/>
            <person name="Bertelsen M.F."/>
            <person name="Dixon D."/>
            <person name="Pyecroft S."/>
            <person name="Helgen K.M."/>
            <person name="Lesk A.M."/>
            <person name="Pringle T.H."/>
            <person name="Patterson N."/>
            <person name="Zhang Y."/>
            <person name="Kreiss A."/>
            <person name="Woods G.M."/>
            <person name="Jones M.E."/>
            <person name="Schuster S.C."/>
        </authorList>
    </citation>
    <scope>NUCLEOTIDE SEQUENCE [LARGE SCALE GENOMIC DNA]</scope>
</reference>
<dbReference type="PANTHER" id="PTHR21633">
    <property type="entry name" value="IQ MOTIF CONTAINING F"/>
    <property type="match status" value="1"/>
</dbReference>
<evidence type="ECO:0000313" key="2">
    <source>
        <dbReference type="Ensembl" id="ENSSHAP00000024589.1"/>
    </source>
</evidence>
<dbReference type="InParanoid" id="A0A7N4NKP7"/>
<dbReference type="PROSITE" id="PS50096">
    <property type="entry name" value="IQ"/>
    <property type="match status" value="2"/>
</dbReference>
<proteinExistence type="predicted"/>
<feature type="region of interest" description="Disordered" evidence="1">
    <location>
        <begin position="112"/>
        <end position="139"/>
    </location>
</feature>
<evidence type="ECO:0008006" key="4">
    <source>
        <dbReference type="Google" id="ProtNLM"/>
    </source>
</evidence>
<reference evidence="2" key="3">
    <citation type="submission" date="2025-09" db="UniProtKB">
        <authorList>
            <consortium name="Ensembl"/>
        </authorList>
    </citation>
    <scope>IDENTIFICATION</scope>
</reference>
<dbReference type="InterPro" id="IPR039887">
    <property type="entry name" value="IQCF"/>
</dbReference>
<dbReference type="SMART" id="SM00015">
    <property type="entry name" value="IQ"/>
    <property type="match status" value="3"/>
</dbReference>
<dbReference type="Gene3D" id="1.20.5.190">
    <property type="match status" value="2"/>
</dbReference>
<protein>
    <recommendedName>
        <fullName evidence="4">IQ motif containing F5</fullName>
    </recommendedName>
</protein>
<dbReference type="GO" id="GO:0005516">
    <property type="term" value="F:calmodulin binding"/>
    <property type="evidence" value="ECO:0007669"/>
    <property type="project" value="TreeGrafter"/>
</dbReference>
<keyword evidence="3" id="KW-1185">Reference proteome</keyword>
<dbReference type="Pfam" id="PF00612">
    <property type="entry name" value="IQ"/>
    <property type="match status" value="2"/>
</dbReference>
<reference evidence="2" key="2">
    <citation type="submission" date="2025-08" db="UniProtKB">
        <authorList>
            <consortium name="Ensembl"/>
        </authorList>
    </citation>
    <scope>IDENTIFICATION</scope>
</reference>
<dbReference type="InterPro" id="IPR000048">
    <property type="entry name" value="IQ_motif_EF-hand-BS"/>
</dbReference>
<dbReference type="GeneTree" id="ENSGT00390000004641"/>
<dbReference type="AlphaFoldDB" id="A0A7N4NKP7"/>
<dbReference type="PANTHER" id="PTHR21633:SF10">
    <property type="entry name" value="IQ MOTIF CONTAINING F4"/>
    <property type="match status" value="1"/>
</dbReference>
<organism evidence="2 3">
    <name type="scientific">Sarcophilus harrisii</name>
    <name type="common">Tasmanian devil</name>
    <name type="synonym">Sarcophilus laniarius</name>
    <dbReference type="NCBI Taxonomy" id="9305"/>
    <lineage>
        <taxon>Eukaryota</taxon>
        <taxon>Metazoa</taxon>
        <taxon>Chordata</taxon>
        <taxon>Craniata</taxon>
        <taxon>Vertebrata</taxon>
        <taxon>Euteleostomi</taxon>
        <taxon>Mammalia</taxon>
        <taxon>Metatheria</taxon>
        <taxon>Dasyuromorphia</taxon>
        <taxon>Dasyuridae</taxon>
        <taxon>Sarcophilus</taxon>
    </lineage>
</organism>
<dbReference type="FunFam" id="1.20.5.190:FF:000014">
    <property type="entry name" value="IQ motif containing F5"/>
    <property type="match status" value="1"/>
</dbReference>
<feature type="region of interest" description="Disordered" evidence="1">
    <location>
        <begin position="74"/>
        <end position="97"/>
    </location>
</feature>
<name>A0A7N4NKP7_SARHA</name>
<dbReference type="Proteomes" id="UP000007648">
    <property type="component" value="Unassembled WGS sequence"/>
</dbReference>
<sequence>MAYTALTTNMILDSCSKGPVLSEWPPQSRRRKLQPNFCSQNSLNQGFRLLFHGSRARKPEMLKLRSRRRLNHHLSGSHGKSALCKGWTRGGGQEPGVPHNFREERADLNQGLIFPESTQKKKKKEPETEESEKAEEKEDKKTEAAIKIQAWWRGLLVRRTLLHAALRAWIIQCWWRAALARALDKRRRTMLLLYSRQEGAVVKLQARARMWRIRRCFCRARAAACIIQAYWRWYASRHRKLQSSHTTAEHLEIDIKILV</sequence>